<dbReference type="SUPFAM" id="SSF47413">
    <property type="entry name" value="lambda repressor-like DNA-binding domains"/>
    <property type="match status" value="1"/>
</dbReference>
<sequence>MLAGLILSSVEVFSYGGEAMDLEDKLKDNKIQYILDKRDMSQKDLAATLGWWPSDISDIVNGKVKRLTLIRASMISVALGYSVEYIWPTLFK</sequence>
<dbReference type="InterPro" id="IPR010982">
    <property type="entry name" value="Lambda_DNA-bd_dom_sf"/>
</dbReference>
<gene>
    <name evidence="2" type="ORF">SBF1_50098</name>
</gene>
<dbReference type="InterPro" id="IPR001387">
    <property type="entry name" value="Cro/C1-type_HTH"/>
</dbReference>
<name>A0A2U3LH86_9FIRM</name>
<dbReference type="GO" id="GO:0003677">
    <property type="term" value="F:DNA binding"/>
    <property type="evidence" value="ECO:0007669"/>
    <property type="project" value="InterPro"/>
</dbReference>
<dbReference type="AlphaFoldDB" id="A0A2U3LH86"/>
<organism evidence="2 3">
    <name type="scientific">Candidatus Desulfosporosinus infrequens</name>
    <dbReference type="NCBI Taxonomy" id="2043169"/>
    <lineage>
        <taxon>Bacteria</taxon>
        <taxon>Bacillati</taxon>
        <taxon>Bacillota</taxon>
        <taxon>Clostridia</taxon>
        <taxon>Eubacteriales</taxon>
        <taxon>Desulfitobacteriaceae</taxon>
        <taxon>Desulfosporosinus</taxon>
    </lineage>
</organism>
<evidence type="ECO:0000313" key="2">
    <source>
        <dbReference type="EMBL" id="SPF51214.1"/>
    </source>
</evidence>
<accession>A0A2U3LH86</accession>
<dbReference type="SMART" id="SM00530">
    <property type="entry name" value="HTH_XRE"/>
    <property type="match status" value="1"/>
</dbReference>
<feature type="domain" description="HTH cro/C1-type" evidence="1">
    <location>
        <begin position="31"/>
        <end position="86"/>
    </location>
</feature>
<reference evidence="3" key="1">
    <citation type="submission" date="2018-02" db="EMBL/GenBank/DDBJ databases">
        <authorList>
            <person name="Hausmann B."/>
        </authorList>
    </citation>
    <scope>NUCLEOTIDE SEQUENCE [LARGE SCALE GENOMIC DNA]</scope>
    <source>
        <strain evidence="3">Peat soil MAG SbF1</strain>
    </source>
</reference>
<dbReference type="Gene3D" id="1.10.260.40">
    <property type="entry name" value="lambda repressor-like DNA-binding domains"/>
    <property type="match status" value="1"/>
</dbReference>
<proteinExistence type="predicted"/>
<evidence type="ECO:0000313" key="3">
    <source>
        <dbReference type="Proteomes" id="UP000238916"/>
    </source>
</evidence>
<dbReference type="Proteomes" id="UP000238916">
    <property type="component" value="Unassembled WGS sequence"/>
</dbReference>
<dbReference type="CDD" id="cd00093">
    <property type="entry name" value="HTH_XRE"/>
    <property type="match status" value="1"/>
</dbReference>
<evidence type="ECO:0000259" key="1">
    <source>
        <dbReference type="PROSITE" id="PS50943"/>
    </source>
</evidence>
<dbReference type="Pfam" id="PF01381">
    <property type="entry name" value="HTH_3"/>
    <property type="match status" value="1"/>
</dbReference>
<protein>
    <submittedName>
        <fullName evidence="2">Transcriptional regulator (Modular protein)</fullName>
    </submittedName>
</protein>
<dbReference type="EMBL" id="OMOF01000445">
    <property type="protein sequence ID" value="SPF51214.1"/>
    <property type="molecule type" value="Genomic_DNA"/>
</dbReference>
<dbReference type="PROSITE" id="PS50943">
    <property type="entry name" value="HTH_CROC1"/>
    <property type="match status" value="1"/>
</dbReference>